<accession>A0AAV6M2Y1</accession>
<dbReference type="AlphaFoldDB" id="A0AAV6M2Y1"/>
<comment type="caution">
    <text evidence="1">The sequence shown here is derived from an EMBL/GenBank/DDBJ whole genome shotgun (WGS) entry which is preliminary data.</text>
</comment>
<name>A0AAV6M2Y1_9ROSI</name>
<keyword evidence="2" id="KW-1185">Reference proteome</keyword>
<gene>
    <name evidence="1" type="ORF">SDJN03_27904</name>
</gene>
<feature type="non-terminal residue" evidence="1">
    <location>
        <position position="1"/>
    </location>
</feature>
<sequence>MLLPGIISASFSCSVRLCNPNCAHPRNVAVSAQSSPVNASYSVSDKDLESRGFFLNLNQTNSVFAAVGFPKRDPDKIKIALEHTDALLWIQYRLGLGKAVIERIIEDLLRNRHFKYRIEIGASRARVLQTSRFRRGSRCDPWNGVFEKEKGKSNTEMLKSNSVRFNHSI</sequence>
<dbReference type="Proteomes" id="UP000685013">
    <property type="component" value="Chromosome 18"/>
</dbReference>
<reference evidence="1 2" key="1">
    <citation type="journal article" date="2021" name="Hortic Res">
        <title>The domestication of Cucurbita argyrosperma as revealed by the genome of its wild relative.</title>
        <authorList>
            <person name="Barrera-Redondo J."/>
            <person name="Sanchez-de la Vega G."/>
            <person name="Aguirre-Liguori J.A."/>
            <person name="Castellanos-Morales G."/>
            <person name="Gutierrez-Guerrero Y.T."/>
            <person name="Aguirre-Dugua X."/>
            <person name="Aguirre-Planter E."/>
            <person name="Tenaillon M.I."/>
            <person name="Lira-Saade R."/>
            <person name="Eguiarte L.E."/>
        </authorList>
    </citation>
    <scope>NUCLEOTIDE SEQUENCE [LARGE SCALE GENOMIC DNA]</scope>
    <source>
        <strain evidence="1">JBR-2021</strain>
    </source>
</reference>
<evidence type="ECO:0000313" key="2">
    <source>
        <dbReference type="Proteomes" id="UP000685013"/>
    </source>
</evidence>
<organism evidence="1 2">
    <name type="scientific">Cucurbita argyrosperma subsp. sororia</name>
    <dbReference type="NCBI Taxonomy" id="37648"/>
    <lineage>
        <taxon>Eukaryota</taxon>
        <taxon>Viridiplantae</taxon>
        <taxon>Streptophyta</taxon>
        <taxon>Embryophyta</taxon>
        <taxon>Tracheophyta</taxon>
        <taxon>Spermatophyta</taxon>
        <taxon>Magnoliopsida</taxon>
        <taxon>eudicotyledons</taxon>
        <taxon>Gunneridae</taxon>
        <taxon>Pentapetalae</taxon>
        <taxon>rosids</taxon>
        <taxon>fabids</taxon>
        <taxon>Cucurbitales</taxon>
        <taxon>Cucurbitaceae</taxon>
        <taxon>Cucurbiteae</taxon>
        <taxon>Cucurbita</taxon>
    </lineage>
</organism>
<dbReference type="EMBL" id="JAGKQH010000018">
    <property type="protein sequence ID" value="KAG6574017.1"/>
    <property type="molecule type" value="Genomic_DNA"/>
</dbReference>
<proteinExistence type="predicted"/>
<evidence type="ECO:0000313" key="1">
    <source>
        <dbReference type="EMBL" id="KAG6574017.1"/>
    </source>
</evidence>
<protein>
    <submittedName>
        <fullName evidence="1">Uncharacterized protein</fullName>
    </submittedName>
</protein>